<dbReference type="HAMAP" id="MF_00909">
    <property type="entry name" value="FtsZ"/>
    <property type="match status" value="1"/>
</dbReference>
<dbReference type="PROSITE" id="PS01134">
    <property type="entry name" value="FTSZ_1"/>
    <property type="match status" value="1"/>
</dbReference>
<dbReference type="InterPro" id="IPR020805">
    <property type="entry name" value="Cell_div_FtsZ_CS"/>
</dbReference>
<evidence type="ECO:0000256" key="1">
    <source>
        <dbReference type="ARBA" id="ARBA00009690"/>
    </source>
</evidence>
<dbReference type="InterPro" id="IPR036525">
    <property type="entry name" value="Tubulin/FtsZ_GTPase_sf"/>
</dbReference>
<keyword evidence="6 8" id="KW-0717">Septation</keyword>
<dbReference type="GO" id="GO:0005737">
    <property type="term" value="C:cytoplasm"/>
    <property type="evidence" value="ECO:0007669"/>
    <property type="project" value="UniProtKB-SubCell"/>
</dbReference>
<comment type="similarity">
    <text evidence="1 8 10">Belongs to the FtsZ family.</text>
</comment>
<dbReference type="GO" id="GO:0003924">
    <property type="term" value="F:GTPase activity"/>
    <property type="evidence" value="ECO:0007669"/>
    <property type="project" value="UniProtKB-UniRule"/>
</dbReference>
<keyword evidence="4 8" id="KW-0547">Nucleotide-binding</keyword>
<comment type="subunit">
    <text evidence="8">Homodimer. Polymerizes to form a dynamic ring structure in a strictly GTP-dependent manner. Interacts directly with several other division proteins.</text>
</comment>
<feature type="binding site" evidence="8">
    <location>
        <begin position="113"/>
        <end position="115"/>
    </location>
    <ligand>
        <name>GTP</name>
        <dbReference type="ChEBI" id="CHEBI:37565"/>
    </ligand>
</feature>
<evidence type="ECO:0000256" key="4">
    <source>
        <dbReference type="ARBA" id="ARBA00022741"/>
    </source>
</evidence>
<dbReference type="Proteomes" id="UP000659388">
    <property type="component" value="Unassembled WGS sequence"/>
</dbReference>
<protein>
    <recommendedName>
        <fullName evidence="8 9">Cell division protein FtsZ</fullName>
    </recommendedName>
</protein>
<dbReference type="InterPro" id="IPR003008">
    <property type="entry name" value="Tubulin_FtsZ_GTPase"/>
</dbReference>
<dbReference type="FunFam" id="3.40.50.1440:FF:000023">
    <property type="entry name" value="Cell division protein FtsZ"/>
    <property type="match status" value="1"/>
</dbReference>
<evidence type="ECO:0000256" key="2">
    <source>
        <dbReference type="ARBA" id="ARBA00022490"/>
    </source>
</evidence>
<feature type="binding site" evidence="8">
    <location>
        <position position="144"/>
    </location>
    <ligand>
        <name>GTP</name>
        <dbReference type="ChEBI" id="CHEBI:37565"/>
    </ligand>
</feature>
<dbReference type="SUPFAM" id="SSF52490">
    <property type="entry name" value="Tubulin nucleotide-binding domain-like"/>
    <property type="match status" value="1"/>
</dbReference>
<dbReference type="PANTHER" id="PTHR30314:SF3">
    <property type="entry name" value="MITOCHONDRIAL DIVISION PROTEIN FSZA"/>
    <property type="match status" value="1"/>
</dbReference>
<dbReference type="InterPro" id="IPR024757">
    <property type="entry name" value="FtsZ_C"/>
</dbReference>
<feature type="domain" description="Tubulin/FtsZ 2-layer sandwich" evidence="13">
    <location>
        <begin position="211"/>
        <end position="331"/>
    </location>
</feature>
<name>A0A937F545_9BACT</name>
<keyword evidence="15" id="KW-1185">Reference proteome</keyword>
<proteinExistence type="inferred from homology"/>
<sequence>MSENAYKFDIPKHHKSIIKVIGVGGGGSNAVNHMFSQGIKDVEFVVCNTDSQALKTSSVPGKIQIGVNLTEGLGAGANPEVGKNAALESKEDIRDLLGNDTKMVFITAGMGGGTGTGAAPVIAKIAKEMDILTVGIVTAPFGFEGKKKANQAEAGINSLKESCDTVLVILNDKLREIYGNLSIGTAFAQADNVLTTAAKGIAEIITVAGYVNVDFQDVRTVMHNAGAAVMGSAETKGENRARKAAEEALASPLLDNKDIHGAQKILLSIISGEQAELQMDELTEITEYIQEEAGDDAEVIFGHGVDPDLGDSIRVTVIATGFDHDHAYLPKNREKKQQEEGSARKVYDLDANKQINMFDNDNSVNHNSGEITKRNINNGNDASSFDNKFSEPNRSYSFTSPVNSDFNDDDGDDGLFSELEDEFEFMQEGDGSDQLINDDGMMDLNKSTKDVMRKKAQERIDRLKGLNRNEMNADEFKEKLDVPAYLRKDIRLQNVPHSSEPHVSKYNLNDDNQILGNNRFLHDNVD</sequence>
<dbReference type="PROSITE" id="PS01135">
    <property type="entry name" value="FTSZ_2"/>
    <property type="match status" value="1"/>
</dbReference>
<dbReference type="InterPro" id="IPR018316">
    <property type="entry name" value="Tubulin/FtsZ_2-layer-sand-dom"/>
</dbReference>
<evidence type="ECO:0000256" key="5">
    <source>
        <dbReference type="ARBA" id="ARBA00023134"/>
    </source>
</evidence>
<evidence type="ECO:0000256" key="11">
    <source>
        <dbReference type="SAM" id="MobiDB-lite"/>
    </source>
</evidence>
<dbReference type="PRINTS" id="PR00423">
    <property type="entry name" value="CELLDVISFTSZ"/>
</dbReference>
<dbReference type="InterPro" id="IPR037103">
    <property type="entry name" value="Tubulin/FtsZ-like_C"/>
</dbReference>
<reference evidence="14" key="1">
    <citation type="submission" date="2021-01" db="EMBL/GenBank/DDBJ databases">
        <title>Fulvivirga kasyanovii gen. nov., sp nov., a novel member of the phylum Bacteroidetes isolated from seawater in a mussel farm.</title>
        <authorList>
            <person name="Zhao L.-H."/>
            <person name="Wang Z.-J."/>
        </authorList>
    </citation>
    <scope>NUCLEOTIDE SEQUENCE</scope>
    <source>
        <strain evidence="14">2943</strain>
    </source>
</reference>
<dbReference type="AlphaFoldDB" id="A0A937F545"/>
<evidence type="ECO:0000256" key="8">
    <source>
        <dbReference type="HAMAP-Rule" id="MF_00909"/>
    </source>
</evidence>
<feature type="compositionally biased region" description="Polar residues" evidence="11">
    <location>
        <begin position="357"/>
        <end position="402"/>
    </location>
</feature>
<dbReference type="NCBIfam" id="TIGR00065">
    <property type="entry name" value="ftsZ"/>
    <property type="match status" value="1"/>
</dbReference>
<dbReference type="CDD" id="cd02201">
    <property type="entry name" value="FtsZ_type1"/>
    <property type="match status" value="1"/>
</dbReference>
<dbReference type="Pfam" id="PF00091">
    <property type="entry name" value="Tubulin"/>
    <property type="match status" value="1"/>
</dbReference>
<dbReference type="SUPFAM" id="SSF55307">
    <property type="entry name" value="Tubulin C-terminal domain-like"/>
    <property type="match status" value="1"/>
</dbReference>
<feature type="binding site" evidence="8">
    <location>
        <begin position="25"/>
        <end position="29"/>
    </location>
    <ligand>
        <name>GTP</name>
        <dbReference type="ChEBI" id="CHEBI:37565"/>
    </ligand>
</feature>
<dbReference type="GO" id="GO:0051258">
    <property type="term" value="P:protein polymerization"/>
    <property type="evidence" value="ECO:0007669"/>
    <property type="project" value="UniProtKB-UniRule"/>
</dbReference>
<dbReference type="InterPro" id="IPR000158">
    <property type="entry name" value="Cell_div_FtsZ"/>
</dbReference>
<feature type="domain" description="Tubulin/FtsZ GTPase" evidence="12">
    <location>
        <begin position="17"/>
        <end position="209"/>
    </location>
</feature>
<keyword evidence="3 8" id="KW-0132">Cell division</keyword>
<dbReference type="EMBL" id="JAESIY010000005">
    <property type="protein sequence ID" value="MBL3656556.1"/>
    <property type="molecule type" value="Genomic_DNA"/>
</dbReference>
<gene>
    <name evidence="8 14" type="primary">ftsZ</name>
    <name evidence="14" type="ORF">JL102_10465</name>
</gene>
<evidence type="ECO:0000313" key="15">
    <source>
        <dbReference type="Proteomes" id="UP000659388"/>
    </source>
</evidence>
<feature type="region of interest" description="Disordered" evidence="11">
    <location>
        <begin position="357"/>
        <end position="408"/>
    </location>
</feature>
<comment type="caution">
    <text evidence="14">The sequence shown here is derived from an EMBL/GenBank/DDBJ whole genome shotgun (WGS) entry which is preliminary data.</text>
</comment>
<dbReference type="GO" id="GO:0005525">
    <property type="term" value="F:GTP binding"/>
    <property type="evidence" value="ECO:0007669"/>
    <property type="project" value="UniProtKB-UniRule"/>
</dbReference>
<dbReference type="Pfam" id="PF12327">
    <property type="entry name" value="FtsZ_C"/>
    <property type="match status" value="1"/>
</dbReference>
<dbReference type="PANTHER" id="PTHR30314">
    <property type="entry name" value="CELL DIVISION PROTEIN FTSZ-RELATED"/>
    <property type="match status" value="1"/>
</dbReference>
<dbReference type="SMART" id="SM00864">
    <property type="entry name" value="Tubulin"/>
    <property type="match status" value="1"/>
</dbReference>
<evidence type="ECO:0000256" key="9">
    <source>
        <dbReference type="NCBIfam" id="TIGR00065"/>
    </source>
</evidence>
<evidence type="ECO:0000256" key="10">
    <source>
        <dbReference type="RuleBase" id="RU000631"/>
    </source>
</evidence>
<keyword evidence="7 8" id="KW-0131">Cell cycle</keyword>
<evidence type="ECO:0000259" key="12">
    <source>
        <dbReference type="SMART" id="SM00864"/>
    </source>
</evidence>
<accession>A0A937F545</accession>
<evidence type="ECO:0000256" key="6">
    <source>
        <dbReference type="ARBA" id="ARBA00023210"/>
    </source>
</evidence>
<dbReference type="GO" id="GO:0032153">
    <property type="term" value="C:cell division site"/>
    <property type="evidence" value="ECO:0007669"/>
    <property type="project" value="UniProtKB-UniRule"/>
</dbReference>
<keyword evidence="5 8" id="KW-0342">GTP-binding</keyword>
<evidence type="ECO:0000313" key="14">
    <source>
        <dbReference type="EMBL" id="MBL3656556.1"/>
    </source>
</evidence>
<dbReference type="GO" id="GO:0043093">
    <property type="term" value="P:FtsZ-dependent cytokinesis"/>
    <property type="evidence" value="ECO:0007669"/>
    <property type="project" value="UniProtKB-UniRule"/>
</dbReference>
<organism evidence="14 15">
    <name type="scientific">Fulvivirga sediminis</name>
    <dbReference type="NCBI Taxonomy" id="2803949"/>
    <lineage>
        <taxon>Bacteria</taxon>
        <taxon>Pseudomonadati</taxon>
        <taxon>Bacteroidota</taxon>
        <taxon>Cytophagia</taxon>
        <taxon>Cytophagales</taxon>
        <taxon>Fulvivirgaceae</taxon>
        <taxon>Fulvivirga</taxon>
    </lineage>
</organism>
<dbReference type="RefSeq" id="WP_202244344.1">
    <property type="nucleotide sequence ID" value="NZ_JAESIY010000005.1"/>
</dbReference>
<comment type="function">
    <text evidence="8 10">Essential cell division protein that forms a contractile ring structure (Z ring) at the future cell division site. The regulation of the ring assembly controls the timing and the location of cell division. One of the functions of the FtsZ ring is to recruit other cell division proteins to the septum to produce a new cell wall between the dividing cells. Binds GTP and shows GTPase activity.</text>
</comment>
<dbReference type="InterPro" id="IPR045061">
    <property type="entry name" value="FtsZ/CetZ"/>
</dbReference>
<keyword evidence="2 8" id="KW-0963">Cytoplasm</keyword>
<dbReference type="GO" id="GO:0000917">
    <property type="term" value="P:division septum assembly"/>
    <property type="evidence" value="ECO:0007669"/>
    <property type="project" value="UniProtKB-KW"/>
</dbReference>
<feature type="binding site" evidence="8">
    <location>
        <position position="191"/>
    </location>
    <ligand>
        <name>GTP</name>
        <dbReference type="ChEBI" id="CHEBI:37565"/>
    </ligand>
</feature>
<evidence type="ECO:0000259" key="13">
    <source>
        <dbReference type="SMART" id="SM00865"/>
    </source>
</evidence>
<evidence type="ECO:0000256" key="7">
    <source>
        <dbReference type="ARBA" id="ARBA00023306"/>
    </source>
</evidence>
<dbReference type="Gene3D" id="3.30.1330.20">
    <property type="entry name" value="Tubulin/FtsZ, C-terminal domain"/>
    <property type="match status" value="1"/>
</dbReference>
<evidence type="ECO:0000256" key="3">
    <source>
        <dbReference type="ARBA" id="ARBA00022618"/>
    </source>
</evidence>
<dbReference type="Gene3D" id="3.40.50.1440">
    <property type="entry name" value="Tubulin/FtsZ, GTPase domain"/>
    <property type="match status" value="1"/>
</dbReference>
<dbReference type="SMART" id="SM00865">
    <property type="entry name" value="Tubulin_C"/>
    <property type="match status" value="1"/>
</dbReference>
<dbReference type="InterPro" id="IPR008280">
    <property type="entry name" value="Tub_FtsZ_C"/>
</dbReference>
<feature type="binding site" evidence="8">
    <location>
        <position position="148"/>
    </location>
    <ligand>
        <name>GTP</name>
        <dbReference type="ChEBI" id="CHEBI:37565"/>
    </ligand>
</feature>
<comment type="subcellular location">
    <subcellularLocation>
        <location evidence="8">Cytoplasm</location>
    </subcellularLocation>
    <text evidence="8">Assembles at midcell at the inner surface of the cytoplasmic membrane.</text>
</comment>